<protein>
    <submittedName>
        <fullName evidence="3">DNA-processing protein DprA</fullName>
    </submittedName>
</protein>
<dbReference type="PANTHER" id="PTHR43022">
    <property type="entry name" value="PROTEIN SMF"/>
    <property type="match status" value="1"/>
</dbReference>
<accession>A0A9D1R9N3</accession>
<dbReference type="InterPro" id="IPR057666">
    <property type="entry name" value="DrpA_SLOG"/>
</dbReference>
<dbReference type="RefSeq" id="WP_318702504.1">
    <property type="nucleotide sequence ID" value="NZ_CALWMU010000026.1"/>
</dbReference>
<gene>
    <name evidence="3" type="primary">dprA</name>
    <name evidence="3" type="ORF">H9742_13645</name>
</gene>
<name>A0A9D1R9N3_9FIRM</name>
<dbReference type="EMBL" id="DXGH01000073">
    <property type="protein sequence ID" value="HIW82541.1"/>
    <property type="molecule type" value="Genomic_DNA"/>
</dbReference>
<dbReference type="InterPro" id="IPR010994">
    <property type="entry name" value="RuvA_2-like"/>
</dbReference>
<proteinExistence type="inferred from homology"/>
<evidence type="ECO:0000259" key="2">
    <source>
        <dbReference type="Pfam" id="PF02481"/>
    </source>
</evidence>
<dbReference type="NCBIfam" id="TIGR00732">
    <property type="entry name" value="dprA"/>
    <property type="match status" value="1"/>
</dbReference>
<dbReference type="InterPro" id="IPR003488">
    <property type="entry name" value="DprA"/>
</dbReference>
<sequence length="382" mass="42447">MGIEMEGKDETERAYMLWLCSLPGIGNVRGERLLNLCGGSARNLYHAPGELWSKVVGEKTYEKAKEFTEGWKVQEEYEKLREKGIGFVCRCEDTYPERLRNIPDAPLGLFYRGSLPKQDVPSAAVIGARDCSEYGSYVARELGRFLGERGVNVISGMARGIDGICQSAALERGGASFGVLGCGVDICYPRENRRLYIQLSSQGGLLSSYTPGTEPRPGNFPPRNRIVSGLADAVVVVEARNKSGTLITVDMALEQGKEVYVVPGRITDRLSDGCNSLLRQGARVFLSPEDFWEELSRDFHRKNPKYALRERRVEGGKKERELVPELQQIWEALDFTPRTLEQIKDRISFSCSVGSLGAMLMVLCMKGFASQVSPGYFCAAKR</sequence>
<evidence type="ECO:0000313" key="4">
    <source>
        <dbReference type="Proteomes" id="UP000824265"/>
    </source>
</evidence>
<reference evidence="3" key="2">
    <citation type="submission" date="2021-04" db="EMBL/GenBank/DDBJ databases">
        <authorList>
            <person name="Gilroy R."/>
        </authorList>
    </citation>
    <scope>NUCLEOTIDE SEQUENCE</scope>
    <source>
        <strain evidence="3">CHK195-6426</strain>
    </source>
</reference>
<organism evidence="3 4">
    <name type="scientific">Candidatus Acetatifactor stercoripullorum</name>
    <dbReference type="NCBI Taxonomy" id="2838414"/>
    <lineage>
        <taxon>Bacteria</taxon>
        <taxon>Bacillati</taxon>
        <taxon>Bacillota</taxon>
        <taxon>Clostridia</taxon>
        <taxon>Lachnospirales</taxon>
        <taxon>Lachnospiraceae</taxon>
        <taxon>Acetatifactor</taxon>
    </lineage>
</organism>
<dbReference type="GO" id="GO:0009294">
    <property type="term" value="P:DNA-mediated transformation"/>
    <property type="evidence" value="ECO:0007669"/>
    <property type="project" value="InterPro"/>
</dbReference>
<dbReference type="Gene3D" id="3.40.50.450">
    <property type="match status" value="1"/>
</dbReference>
<dbReference type="PANTHER" id="PTHR43022:SF1">
    <property type="entry name" value="PROTEIN SMF"/>
    <property type="match status" value="1"/>
</dbReference>
<dbReference type="AlphaFoldDB" id="A0A9D1R9N3"/>
<comment type="similarity">
    <text evidence="1">Belongs to the DprA/Smf family.</text>
</comment>
<dbReference type="SUPFAM" id="SSF102405">
    <property type="entry name" value="MCP/YpsA-like"/>
    <property type="match status" value="1"/>
</dbReference>
<dbReference type="Pfam" id="PF02481">
    <property type="entry name" value="DNA_processg_A"/>
    <property type="match status" value="1"/>
</dbReference>
<dbReference type="Proteomes" id="UP000824265">
    <property type="component" value="Unassembled WGS sequence"/>
</dbReference>
<dbReference type="SUPFAM" id="SSF47781">
    <property type="entry name" value="RuvA domain 2-like"/>
    <property type="match status" value="1"/>
</dbReference>
<reference evidence="3" key="1">
    <citation type="journal article" date="2021" name="PeerJ">
        <title>Extensive microbial diversity within the chicken gut microbiome revealed by metagenomics and culture.</title>
        <authorList>
            <person name="Gilroy R."/>
            <person name="Ravi A."/>
            <person name="Getino M."/>
            <person name="Pursley I."/>
            <person name="Horton D.L."/>
            <person name="Alikhan N.F."/>
            <person name="Baker D."/>
            <person name="Gharbi K."/>
            <person name="Hall N."/>
            <person name="Watson M."/>
            <person name="Adriaenssens E.M."/>
            <person name="Foster-Nyarko E."/>
            <person name="Jarju S."/>
            <person name="Secka A."/>
            <person name="Antonio M."/>
            <person name="Oren A."/>
            <person name="Chaudhuri R.R."/>
            <person name="La Ragione R."/>
            <person name="Hildebrand F."/>
            <person name="Pallen M.J."/>
        </authorList>
    </citation>
    <scope>NUCLEOTIDE SEQUENCE</scope>
    <source>
        <strain evidence="3">CHK195-6426</strain>
    </source>
</reference>
<evidence type="ECO:0000256" key="1">
    <source>
        <dbReference type="ARBA" id="ARBA00006525"/>
    </source>
</evidence>
<comment type="caution">
    <text evidence="3">The sequence shown here is derived from an EMBL/GenBank/DDBJ whole genome shotgun (WGS) entry which is preliminary data.</text>
</comment>
<evidence type="ECO:0000313" key="3">
    <source>
        <dbReference type="EMBL" id="HIW82541.1"/>
    </source>
</evidence>
<feature type="domain" description="Smf/DprA SLOG" evidence="2">
    <location>
        <begin position="87"/>
        <end position="295"/>
    </location>
</feature>